<name>A0A6P9FIF0_ZALCA</name>
<dbReference type="RefSeq" id="XP_035582148.1">
    <property type="nucleotide sequence ID" value="XM_035726255.1"/>
</dbReference>
<organism evidence="8 9">
    <name type="scientific">Zalophus californianus</name>
    <name type="common">California sealion</name>
    <dbReference type="NCBI Taxonomy" id="9704"/>
    <lineage>
        <taxon>Eukaryota</taxon>
        <taxon>Metazoa</taxon>
        <taxon>Chordata</taxon>
        <taxon>Craniata</taxon>
        <taxon>Vertebrata</taxon>
        <taxon>Euteleostomi</taxon>
        <taxon>Mammalia</taxon>
        <taxon>Eutheria</taxon>
        <taxon>Laurasiatheria</taxon>
        <taxon>Carnivora</taxon>
        <taxon>Caniformia</taxon>
        <taxon>Pinnipedia</taxon>
        <taxon>Otariidae</taxon>
        <taxon>Zalophus</taxon>
    </lineage>
</organism>
<dbReference type="Proteomes" id="UP000515165">
    <property type="component" value="Chromosome 2"/>
</dbReference>
<keyword evidence="3 5" id="KW-0687">Ribonucleoprotein</keyword>
<accession>A0A6P9FIF0</accession>
<dbReference type="Gene3D" id="3.30.1330.30">
    <property type="match status" value="1"/>
</dbReference>
<dbReference type="GO" id="GO:0022625">
    <property type="term" value="C:cytosolic large ribosomal subunit"/>
    <property type="evidence" value="ECO:0007669"/>
    <property type="project" value="UniProtKB-UniRule"/>
</dbReference>
<dbReference type="InterPro" id="IPR004038">
    <property type="entry name" value="Ribosomal_eL8/eL30/eS12/Gad45"/>
</dbReference>
<dbReference type="Pfam" id="PF01248">
    <property type="entry name" value="Ribosomal_L7Ae"/>
    <property type="match status" value="1"/>
</dbReference>
<dbReference type="GeneID" id="113925308"/>
<dbReference type="PROSITE" id="PS01082">
    <property type="entry name" value="RIBOSOMAL_L7AE"/>
    <property type="match status" value="1"/>
</dbReference>
<dbReference type="SUPFAM" id="SSF55315">
    <property type="entry name" value="L30e-like"/>
    <property type="match status" value="1"/>
</dbReference>
<dbReference type="AlphaFoldDB" id="A0A6P9FIF0"/>
<protein>
    <recommendedName>
        <fullName evidence="5">60S ribosomal protein L7a</fullName>
    </recommendedName>
</protein>
<comment type="function">
    <text evidence="5">Component of the ribosome.</text>
</comment>
<keyword evidence="2 5" id="KW-0689">Ribosomal protein</keyword>
<dbReference type="KEGG" id="zca:113925308"/>
<feature type="region of interest" description="Disordered" evidence="6">
    <location>
        <begin position="1"/>
        <end position="31"/>
    </location>
</feature>
<comment type="subunit">
    <text evidence="4">Component of the large ribosomal subunit. Interacts with CRY1. Interacts with DICER1, AGO2, TARBP2, MOV10 and EIF6; they form a large RNA-induced silencing complex (RISC).</text>
</comment>
<evidence type="ECO:0000259" key="7">
    <source>
        <dbReference type="Pfam" id="PF01248"/>
    </source>
</evidence>
<dbReference type="InterPro" id="IPR029064">
    <property type="entry name" value="Ribosomal_eL30-like_sf"/>
</dbReference>
<evidence type="ECO:0000256" key="4">
    <source>
        <dbReference type="ARBA" id="ARBA00046616"/>
    </source>
</evidence>
<dbReference type="InterPro" id="IPR001921">
    <property type="entry name" value="Ribosomal_eL8_euk"/>
</dbReference>
<reference evidence="9" key="1">
    <citation type="submission" date="2025-08" db="UniProtKB">
        <authorList>
            <consortium name="RefSeq"/>
        </authorList>
    </citation>
    <scope>IDENTIFICATION</scope>
    <source>
        <tissue evidence="9">Blood</tissue>
    </source>
</reference>
<dbReference type="InterPro" id="IPR004037">
    <property type="entry name" value="Ribosomal_eL8-like_CS"/>
</dbReference>
<feature type="domain" description="Ribosomal protein eL8/eL30/eS12/Gadd45" evidence="7">
    <location>
        <begin position="155"/>
        <end position="227"/>
    </location>
</feature>
<dbReference type="FunFam" id="3.30.1330.30:FF:000003">
    <property type="entry name" value="60S ribosomal protein L7a"/>
    <property type="match status" value="1"/>
</dbReference>
<comment type="similarity">
    <text evidence="1 5">Belongs to the eukaryotic ribosomal protein eL8 family.</text>
</comment>
<evidence type="ECO:0000256" key="3">
    <source>
        <dbReference type="ARBA" id="ARBA00023274"/>
    </source>
</evidence>
<feature type="region of interest" description="Disordered" evidence="6">
    <location>
        <begin position="120"/>
        <end position="144"/>
    </location>
</feature>
<evidence type="ECO:0000256" key="5">
    <source>
        <dbReference type="RuleBase" id="RU367042"/>
    </source>
</evidence>
<keyword evidence="8" id="KW-1185">Reference proteome</keyword>
<evidence type="ECO:0000313" key="8">
    <source>
        <dbReference type="Proteomes" id="UP000515165"/>
    </source>
</evidence>
<evidence type="ECO:0000256" key="1">
    <source>
        <dbReference type="ARBA" id="ARBA00007337"/>
    </source>
</evidence>
<gene>
    <name evidence="9" type="primary">LOC113925308</name>
</gene>
<dbReference type="OrthoDB" id="29563at2759"/>
<evidence type="ECO:0000313" key="9">
    <source>
        <dbReference type="RefSeq" id="XP_035582148.1"/>
    </source>
</evidence>
<proteinExistence type="inferred from homology"/>
<dbReference type="InterPro" id="IPR018492">
    <property type="entry name" value="Ribosomal_eL8/Nhp2"/>
</dbReference>
<dbReference type="PANTHER" id="PTHR23105">
    <property type="entry name" value="RIBOSOMAL PROTEIN L7AE FAMILY MEMBER"/>
    <property type="match status" value="1"/>
</dbReference>
<sequence length="281" mass="31676">MCKKINSSLLQQPKMPKGKKVKGEEGGPGPAVVKKKEEAKKVVNPLFVKRPKNFGIGQDIQPKRDLSHFVKWPHYMWLQRQRAILYKRLKVPPAIHQFTQALDRQTATQLLKLAHKYGPETKQEKKQRLLAQAEKKAAGKRDVPTKRPPILRAAVNTVTTLVENKKAQLVVITHDVDPIELVVFLPALCRKIGVPYCTIKGKAWLGRLVHRKTCTTVAFTQVNSEDKGALAKLVEAIRTNYNDRYNEICHHWGGNVLGLKSVARITKLEKAKAKELATKLG</sequence>
<evidence type="ECO:0000256" key="2">
    <source>
        <dbReference type="ARBA" id="ARBA00022980"/>
    </source>
</evidence>
<dbReference type="InterPro" id="IPR050257">
    <property type="entry name" value="eL8/uL1-like"/>
</dbReference>
<evidence type="ECO:0000256" key="6">
    <source>
        <dbReference type="SAM" id="MobiDB-lite"/>
    </source>
</evidence>
<dbReference type="GO" id="GO:0003723">
    <property type="term" value="F:RNA binding"/>
    <property type="evidence" value="ECO:0007669"/>
    <property type="project" value="UniProtKB-UniRule"/>
</dbReference>
<dbReference type="PRINTS" id="PR00881">
    <property type="entry name" value="L7ARS6FAMILY"/>
</dbReference>
<dbReference type="GO" id="GO:0042254">
    <property type="term" value="P:ribosome biogenesis"/>
    <property type="evidence" value="ECO:0007669"/>
    <property type="project" value="InterPro"/>
</dbReference>
<dbReference type="PRINTS" id="PR00882">
    <property type="entry name" value="RIBOSOMALL7A"/>
</dbReference>
<feature type="compositionally biased region" description="Polar residues" evidence="6">
    <location>
        <begin position="1"/>
        <end position="11"/>
    </location>
</feature>